<evidence type="ECO:0000313" key="1">
    <source>
        <dbReference type="EMBL" id="KAJ8707459.1"/>
    </source>
</evidence>
<proteinExistence type="predicted"/>
<comment type="caution">
    <text evidence="1">The sequence shown here is derived from an EMBL/GenBank/DDBJ whole genome shotgun (WGS) entry which is preliminary data.</text>
</comment>
<evidence type="ECO:0000313" key="2">
    <source>
        <dbReference type="Proteomes" id="UP001231649"/>
    </source>
</evidence>
<accession>A0ACC2Q5P9</accession>
<dbReference type="Proteomes" id="UP001231649">
    <property type="component" value="Chromosome 27"/>
</dbReference>
<organism evidence="1 2">
    <name type="scientific">Mythimna loreyi</name>
    <dbReference type="NCBI Taxonomy" id="667449"/>
    <lineage>
        <taxon>Eukaryota</taxon>
        <taxon>Metazoa</taxon>
        <taxon>Ecdysozoa</taxon>
        <taxon>Arthropoda</taxon>
        <taxon>Hexapoda</taxon>
        <taxon>Insecta</taxon>
        <taxon>Pterygota</taxon>
        <taxon>Neoptera</taxon>
        <taxon>Endopterygota</taxon>
        <taxon>Lepidoptera</taxon>
        <taxon>Glossata</taxon>
        <taxon>Ditrysia</taxon>
        <taxon>Noctuoidea</taxon>
        <taxon>Noctuidae</taxon>
        <taxon>Noctuinae</taxon>
        <taxon>Hadenini</taxon>
        <taxon>Mythimna</taxon>
    </lineage>
</organism>
<gene>
    <name evidence="1" type="ORF">PYW08_010711</name>
</gene>
<dbReference type="EMBL" id="CM056803">
    <property type="protein sequence ID" value="KAJ8707459.1"/>
    <property type="molecule type" value="Genomic_DNA"/>
</dbReference>
<name>A0ACC2Q5P9_9NEOP</name>
<sequence length="421" mass="48836">MARPIAGTSRSNTQSCNYIPKTAPGDLRILRRVAAKVSDEIKGTTRGRRPKAIDFTGLQPDIIDKINQENTDSIEIKVREVERSVIYHQLMDLYINEKIIPTTFHLFIKLYGKIPAHMDLGEFRNYLYKNGFMWKQILKGTCVVIENPKVTYERFTYLKKLEHFRKQGKTIYFIDEVAFDTKGEIFTAKQSAAKLELQIRLMYAVTKTGVQVKQFEIEFTAETFLKFITESLLNHLSEPSVVVLNNNKYHCQEILALPNEDSLKKEMCDWLEYFDVPYDPEMPKALLFELIQKYTDISKKIYVVDSILKKHGHEVLRLPDCIVKLTPTTYYFDMLRVNMPQVLKEFEGPHRISMSINHIMDTVNDHIGEYSQIIEAEEQDILRKDIIVDSSFDQLENLMKISSAENNGYDSELPSDDSDSD</sequence>
<keyword evidence="2" id="KW-1185">Reference proteome</keyword>
<reference evidence="1" key="1">
    <citation type="submission" date="2023-03" db="EMBL/GenBank/DDBJ databases">
        <title>Chromosome-level genomes of two armyworms, Mythimna separata and Mythimna loreyi, provide insights into the biosynthesis and reception of sex pheromones.</title>
        <authorList>
            <person name="Zhao H."/>
        </authorList>
    </citation>
    <scope>NUCLEOTIDE SEQUENCE</scope>
    <source>
        <strain evidence="1">BeijingLab</strain>
    </source>
</reference>
<protein>
    <submittedName>
        <fullName evidence="1">Uncharacterized protein</fullName>
    </submittedName>
</protein>